<feature type="signal peptide" evidence="1">
    <location>
        <begin position="1"/>
        <end position="28"/>
    </location>
</feature>
<gene>
    <name evidence="2" type="ORF">N0K80_05700</name>
</gene>
<dbReference type="Gene3D" id="2.60.40.10">
    <property type="entry name" value="Immunoglobulins"/>
    <property type="match status" value="1"/>
</dbReference>
<dbReference type="EMBL" id="JANXLI010000004">
    <property type="protein sequence ID" value="MCZ2491650.1"/>
    <property type="molecule type" value="Genomic_DNA"/>
</dbReference>
<protein>
    <submittedName>
        <fullName evidence="2">Uncharacterized protein</fullName>
    </submittedName>
</protein>
<dbReference type="Gene3D" id="2.60.120.200">
    <property type="match status" value="1"/>
</dbReference>
<sequence>MGIKQGKLKVVMFTLVVTFFASISGVSAVTDYPNAIKAAPHGITLNGIFQTGTGTGVSSASKTVNLTPNNVITTDPNAATKSVVTITDDKNQKAAVWSTDGNTFDINKNETASMWVYLGNGYAAAGDGMALVLQNDPKGNAAISTGSGETLGVWANDETLTTGNILIGKTSGYNKAEDLVKTSVQNSWALEFDTHTNDGRNANNNFDTDLDGNNHLASGYPADTGTYVRNVGGSLIPLVTNYFYSQKHSGFIDYGKGVPLSNGQWHHVTLKYVSKSSVEGLMTYTIDDKNPQNNVMLPGKTATVSIDKSKFNSNGSIRWGFTGSTGGSYETNLVMFEQVPGLVNASATQKVIDITQKNKDVTNKGLVQSDDSLSFVTDLNYSDGKQEWKNINASLKIPNDVTLKSGTITYSGTGTDSETINLMNTSNGEITKLLKNNLSSGKYSNAKITLMGTANKETKDTNVNSGESEFTGSNAVVQSNAASFTIGGIRTLTLTGINDITVKAGSGATIAGTVVSSLGGIFPAGTTTAAIKVNDNYSVQANVGTDGKFSVNVPSDQLKLGKNPYTVMATDQFGNQTKSYAANIIVGANKPTLTLDDSGKTVNAPYSLSYHVTDDSAKIKMYYQDGSGTPVLMDTFDNPKANELHSGAYKLPDDLSVGKHVITVYAVDSDDNKSDTQTITVMVPGKLGLTTAGSLDFGSTNIPDKATILSRKTDFSVDLETSLPGTWDLSVSATDLTSGSNTIKGAVIYRATAGDNAQVLNQTSLKILSGSSKLTPTKVPWDKDAGVLIKADPSQIHKDSYTATVSWILTNTPSK</sequence>
<accession>A0ABT4JMR5</accession>
<dbReference type="SUPFAM" id="SSF49899">
    <property type="entry name" value="Concanavalin A-like lectins/glucanases"/>
    <property type="match status" value="1"/>
</dbReference>
<evidence type="ECO:0000313" key="3">
    <source>
        <dbReference type="Proteomes" id="UP001081467"/>
    </source>
</evidence>
<dbReference type="RefSeq" id="WP_269024081.1">
    <property type="nucleotide sequence ID" value="NZ_JANXKW010000004.1"/>
</dbReference>
<comment type="caution">
    <text evidence="2">The sequence shown here is derived from an EMBL/GenBank/DDBJ whole genome shotgun (WGS) entry which is preliminary data.</text>
</comment>
<keyword evidence="1" id="KW-0732">Signal</keyword>
<dbReference type="InterPro" id="IPR013783">
    <property type="entry name" value="Ig-like_fold"/>
</dbReference>
<feature type="chain" id="PRO_5046507540" evidence="1">
    <location>
        <begin position="29"/>
        <end position="815"/>
    </location>
</feature>
<dbReference type="Proteomes" id="UP001081467">
    <property type="component" value="Unassembled WGS sequence"/>
</dbReference>
<dbReference type="InterPro" id="IPR013320">
    <property type="entry name" value="ConA-like_dom_sf"/>
</dbReference>
<organism evidence="2 3">
    <name type="scientific">Dellaglioa carnosa</name>
    <dbReference type="NCBI Taxonomy" id="2995136"/>
    <lineage>
        <taxon>Bacteria</taxon>
        <taxon>Bacillati</taxon>
        <taxon>Bacillota</taxon>
        <taxon>Bacilli</taxon>
        <taxon>Lactobacillales</taxon>
        <taxon>Lactobacillaceae</taxon>
        <taxon>Dellaglioa</taxon>
    </lineage>
</organism>
<name>A0ABT4JMR5_9LACO</name>
<proteinExistence type="predicted"/>
<reference evidence="2" key="1">
    <citation type="submission" date="2022-09" db="EMBL/GenBank/DDBJ databases">
        <title>Diversity of Dellaglioa algida.</title>
        <authorList>
            <person name="Matthias E."/>
            <person name="Werum V."/>
        </authorList>
    </citation>
    <scope>NUCLEOTIDE SEQUENCE</scope>
    <source>
        <strain evidence="2">TMW 2.2523</strain>
    </source>
</reference>
<evidence type="ECO:0000256" key="1">
    <source>
        <dbReference type="SAM" id="SignalP"/>
    </source>
</evidence>
<evidence type="ECO:0000313" key="2">
    <source>
        <dbReference type="EMBL" id="MCZ2491650.1"/>
    </source>
</evidence>
<keyword evidence="3" id="KW-1185">Reference proteome</keyword>